<organism evidence="1 2">
    <name type="scientific">Lactococcus lactis subsp. lactis</name>
    <name type="common">Streptococcus lactis</name>
    <dbReference type="NCBI Taxonomy" id="1360"/>
    <lineage>
        <taxon>Bacteria</taxon>
        <taxon>Bacillati</taxon>
        <taxon>Bacillota</taxon>
        <taxon>Bacilli</taxon>
        <taxon>Lactobacillales</taxon>
        <taxon>Streptococcaceae</taxon>
        <taxon>Lactococcus</taxon>
    </lineage>
</organism>
<dbReference type="AlphaFoldDB" id="A0A2R7Y052"/>
<evidence type="ECO:0000313" key="2">
    <source>
        <dbReference type="Proteomes" id="UP000234865"/>
    </source>
</evidence>
<dbReference type="RefSeq" id="WP_238377901.1">
    <property type="nucleotide sequence ID" value="NZ_PKRZ01000001.1"/>
</dbReference>
<proteinExistence type="predicted"/>
<comment type="caution">
    <text evidence="1">The sequence shown here is derived from an EMBL/GenBank/DDBJ whole genome shotgun (WGS) entry which is preliminary data.</text>
</comment>
<accession>A0A2R7Y052</accession>
<name>A0A2R7Y052_LACLL</name>
<protein>
    <submittedName>
        <fullName evidence="1">Uncharacterized protein</fullName>
    </submittedName>
</protein>
<dbReference type="EMBL" id="PKRZ01000001">
    <property type="protein sequence ID" value="PUA16131.1"/>
    <property type="molecule type" value="Genomic_DNA"/>
</dbReference>
<dbReference type="Proteomes" id="UP000234865">
    <property type="component" value="Unassembled WGS sequence"/>
</dbReference>
<reference evidence="2" key="1">
    <citation type="submission" date="2016-08" db="EMBL/GenBank/DDBJ databases">
        <title>Comparative genomics of Lactococcus lactis strain WFLU12 isolated from the gastrointestinal tract of wild olive flounder (Paralichythys olivaceus).</title>
        <authorList>
            <person name="Nguyen T.L."/>
            <person name="Kim D.-H."/>
        </authorList>
    </citation>
    <scope>NUCLEOTIDE SEQUENCE [LARGE SCALE GENOMIC DNA]</scope>
    <source>
        <strain evidence="2">WFLU12</strain>
    </source>
</reference>
<sequence>MSVKDACEDMATPQQLLEDLYTNPMHLQYSRDSVLRMINFVFEQGYLKKEELEGSGDE</sequence>
<evidence type="ECO:0000313" key="1">
    <source>
        <dbReference type="EMBL" id="PUA16131.1"/>
    </source>
</evidence>
<gene>
    <name evidence="1" type="ORF">CYU10_000319</name>
</gene>